<dbReference type="InterPro" id="IPR023674">
    <property type="entry name" value="Ribosomal_uL1-like"/>
</dbReference>
<evidence type="ECO:0000313" key="1">
    <source>
        <dbReference type="EMBL" id="CAD8672777.1"/>
    </source>
</evidence>
<dbReference type="Gene3D" id="3.40.50.790">
    <property type="match status" value="1"/>
</dbReference>
<dbReference type="PANTHER" id="PTHR23105">
    <property type="entry name" value="RIBOSOMAL PROTEIN L7AE FAMILY MEMBER"/>
    <property type="match status" value="1"/>
</dbReference>
<organism evidence="1">
    <name type="scientific">Pyramimonas obovata</name>
    <dbReference type="NCBI Taxonomy" id="1411642"/>
    <lineage>
        <taxon>Eukaryota</taxon>
        <taxon>Viridiplantae</taxon>
        <taxon>Chlorophyta</taxon>
        <taxon>Pyramimonadophyceae</taxon>
        <taxon>Pyramimonadales</taxon>
        <taxon>Pyramimonadaceae</taxon>
        <taxon>Pyramimonas</taxon>
        <taxon>Pyramimonas incertae sedis</taxon>
    </lineage>
</organism>
<dbReference type="FunFam" id="3.40.50.790:FF:000012">
    <property type="entry name" value="Ribosomal protein L1p/L10e family"/>
    <property type="match status" value="1"/>
</dbReference>
<protein>
    <recommendedName>
        <fullName evidence="2">Ribosomal protein L1</fullName>
    </recommendedName>
</protein>
<sequence>MSKAGKLSKSQVRKAVAALLKHIAKQSAGKKNSQLFEDDQIFNLVVALKRTPDQASNKPIRIEIPNPLHSAEGAEVCLFVKDHKGEGHKAAKERIKSMANSGVAKVIGMSKLKANYFTFEAKRKLCDQYDLFLADDRILPSLPKLIGKTFFKKKKQPIPVDLKKKDWGLQIKMAVNATYTFQSEGSCMNVRVARSSQEEDEIVDNIMAVAEQLGDVVPRKWKNVQALYLKTNESVALPIYSSAPEEVAQRISGGVPSAGAEEKKKAIKA</sequence>
<dbReference type="InterPro" id="IPR028364">
    <property type="entry name" value="Ribosomal_uL1/biogenesis"/>
</dbReference>
<reference evidence="1" key="1">
    <citation type="submission" date="2021-01" db="EMBL/GenBank/DDBJ databases">
        <authorList>
            <person name="Corre E."/>
            <person name="Pelletier E."/>
            <person name="Niang G."/>
            <person name="Scheremetjew M."/>
            <person name="Finn R."/>
            <person name="Kale V."/>
            <person name="Holt S."/>
            <person name="Cochrane G."/>
            <person name="Meng A."/>
            <person name="Brown T."/>
            <person name="Cohen L."/>
        </authorList>
    </citation>
    <scope>NUCLEOTIDE SEQUENCE</scope>
    <source>
        <strain evidence="1">CCMP722</strain>
    </source>
</reference>
<dbReference type="EMBL" id="HBFA01022599">
    <property type="protein sequence ID" value="CAD8672777.1"/>
    <property type="molecule type" value="Transcribed_RNA"/>
</dbReference>
<dbReference type="Gene3D" id="3.30.190.20">
    <property type="match status" value="1"/>
</dbReference>
<dbReference type="AlphaFoldDB" id="A0A7S0RBE1"/>
<dbReference type="InterPro" id="IPR050257">
    <property type="entry name" value="eL8/uL1-like"/>
</dbReference>
<accession>A0A7S0RBE1</accession>
<dbReference type="SUPFAM" id="SSF56808">
    <property type="entry name" value="Ribosomal protein L1"/>
    <property type="match status" value="1"/>
</dbReference>
<dbReference type="Pfam" id="PF00687">
    <property type="entry name" value="Ribosomal_L1"/>
    <property type="match status" value="1"/>
</dbReference>
<name>A0A7S0RBE1_9CHLO</name>
<dbReference type="GO" id="GO:0003723">
    <property type="term" value="F:RNA binding"/>
    <property type="evidence" value="ECO:0007669"/>
    <property type="project" value="InterPro"/>
</dbReference>
<dbReference type="InterPro" id="IPR016095">
    <property type="entry name" value="Ribosomal_uL1_3-a/b-sand"/>
</dbReference>
<gene>
    <name evidence="1" type="ORF">POBO1169_LOCUS11482</name>
</gene>
<dbReference type="CDD" id="cd00403">
    <property type="entry name" value="Ribosomal_L1"/>
    <property type="match status" value="1"/>
</dbReference>
<evidence type="ECO:0008006" key="2">
    <source>
        <dbReference type="Google" id="ProtNLM"/>
    </source>
</evidence>
<proteinExistence type="predicted"/>